<dbReference type="SUPFAM" id="SSF52499">
    <property type="entry name" value="Isochorismatase-like hydrolases"/>
    <property type="match status" value="1"/>
</dbReference>
<dbReference type="Gene3D" id="3.40.50.850">
    <property type="entry name" value="Isochorismatase-like"/>
    <property type="match status" value="1"/>
</dbReference>
<protein>
    <submittedName>
        <fullName evidence="4">Cysteine hydrolase</fullName>
    </submittedName>
</protein>
<dbReference type="PANTHER" id="PTHR43540:SF14">
    <property type="entry name" value="ISOCHORISMATASE"/>
    <property type="match status" value="1"/>
</dbReference>
<proteinExistence type="inferred from homology"/>
<accession>A0A5R9F6N7</accession>
<dbReference type="OrthoDB" id="9785724at2"/>
<feature type="domain" description="Isochorismatase-like" evidence="3">
    <location>
        <begin position="5"/>
        <end position="145"/>
    </location>
</feature>
<evidence type="ECO:0000259" key="3">
    <source>
        <dbReference type="Pfam" id="PF00857"/>
    </source>
</evidence>
<evidence type="ECO:0000256" key="2">
    <source>
        <dbReference type="ARBA" id="ARBA00022801"/>
    </source>
</evidence>
<dbReference type="Proteomes" id="UP000308230">
    <property type="component" value="Unassembled WGS sequence"/>
</dbReference>
<reference evidence="4 5" key="1">
    <citation type="submission" date="2019-04" db="EMBL/GenBank/DDBJ databases">
        <title>Bacillus caeni sp. nov., a bacterium isolated from mangrove sediment.</title>
        <authorList>
            <person name="Huang H."/>
            <person name="Mo K."/>
            <person name="Hu Y."/>
        </authorList>
    </citation>
    <scope>NUCLEOTIDE SEQUENCE [LARGE SCALE GENOMIC DNA]</scope>
    <source>
        <strain evidence="4 5">HB172195</strain>
    </source>
</reference>
<keyword evidence="2 4" id="KW-0378">Hydrolase</keyword>
<evidence type="ECO:0000313" key="5">
    <source>
        <dbReference type="Proteomes" id="UP000308230"/>
    </source>
</evidence>
<dbReference type="PANTHER" id="PTHR43540">
    <property type="entry name" value="PEROXYUREIDOACRYLATE/UREIDOACRYLATE AMIDOHYDROLASE-RELATED"/>
    <property type="match status" value="1"/>
</dbReference>
<keyword evidence="5" id="KW-1185">Reference proteome</keyword>
<evidence type="ECO:0000256" key="1">
    <source>
        <dbReference type="ARBA" id="ARBA00006336"/>
    </source>
</evidence>
<dbReference type="InterPro" id="IPR050272">
    <property type="entry name" value="Isochorismatase-like_hydrls"/>
</dbReference>
<organism evidence="4 5">
    <name type="scientific">Exobacillus caeni</name>
    <dbReference type="NCBI Taxonomy" id="2574798"/>
    <lineage>
        <taxon>Bacteria</taxon>
        <taxon>Bacillati</taxon>
        <taxon>Bacillota</taxon>
        <taxon>Bacilli</taxon>
        <taxon>Bacillales</taxon>
        <taxon>Guptibacillaceae</taxon>
        <taxon>Exobacillus</taxon>
    </lineage>
</organism>
<dbReference type="AlphaFoldDB" id="A0A5R9F6N7"/>
<dbReference type="RefSeq" id="WP_138126825.1">
    <property type="nucleotide sequence ID" value="NZ_SWLG01000007.1"/>
</dbReference>
<dbReference type="Pfam" id="PF00857">
    <property type="entry name" value="Isochorismatase"/>
    <property type="match status" value="1"/>
</dbReference>
<dbReference type="GO" id="GO:0016787">
    <property type="term" value="F:hydrolase activity"/>
    <property type="evidence" value="ECO:0007669"/>
    <property type="project" value="UniProtKB-KW"/>
</dbReference>
<dbReference type="EMBL" id="SWLG01000007">
    <property type="protein sequence ID" value="TLS37288.1"/>
    <property type="molecule type" value="Genomic_DNA"/>
</dbReference>
<comment type="caution">
    <text evidence="4">The sequence shown here is derived from an EMBL/GenBank/DDBJ whole genome shotgun (WGS) entry which is preliminary data.</text>
</comment>
<evidence type="ECO:0000313" key="4">
    <source>
        <dbReference type="EMBL" id="TLS37288.1"/>
    </source>
</evidence>
<gene>
    <name evidence="4" type="ORF">FCL54_12260</name>
</gene>
<sequence length="173" mass="19529">MNENTALVIIDMQNAMFQELNPVYNGERLLNIINRLIEKARESGALIIFVQHEAGVGKPLERGSVGWKLNSSLHRQEEDLIIEKKTPDSFYKTKLNEVLQQRNIQKLILAGIQTEACVDTTCRGAFSHGYDVMLVKDGHSTWDSTGLTASQIIAHHNNVLRWFADVKDAEEIV</sequence>
<name>A0A5R9F6N7_9BACL</name>
<dbReference type="InterPro" id="IPR036380">
    <property type="entry name" value="Isochorismatase-like_sf"/>
</dbReference>
<dbReference type="CDD" id="cd01014">
    <property type="entry name" value="nicotinamidase_related"/>
    <property type="match status" value="1"/>
</dbReference>
<comment type="similarity">
    <text evidence="1">Belongs to the isochorismatase family.</text>
</comment>
<dbReference type="InterPro" id="IPR000868">
    <property type="entry name" value="Isochorismatase-like_dom"/>
</dbReference>